<dbReference type="InterPro" id="IPR011990">
    <property type="entry name" value="TPR-like_helical_dom_sf"/>
</dbReference>
<organism evidence="4 5">
    <name type="scientific">Cellulomonas septica</name>
    <dbReference type="NCBI Taxonomy" id="285080"/>
    <lineage>
        <taxon>Bacteria</taxon>
        <taxon>Bacillati</taxon>
        <taxon>Actinomycetota</taxon>
        <taxon>Actinomycetes</taxon>
        <taxon>Micrococcales</taxon>
        <taxon>Cellulomonadaceae</taxon>
        <taxon>Cellulomonas</taxon>
    </lineage>
</organism>
<dbReference type="SMART" id="SM00257">
    <property type="entry name" value="LysM"/>
    <property type="match status" value="2"/>
</dbReference>
<evidence type="ECO:0000259" key="3">
    <source>
        <dbReference type="PROSITE" id="PS51782"/>
    </source>
</evidence>
<feature type="transmembrane region" description="Helical" evidence="2">
    <location>
        <begin position="21"/>
        <end position="47"/>
    </location>
</feature>
<dbReference type="PANTHER" id="PTHR34700:SF4">
    <property type="entry name" value="PHAGE-LIKE ELEMENT PBSX PROTEIN XKDP"/>
    <property type="match status" value="1"/>
</dbReference>
<dbReference type="Gene3D" id="1.25.40.10">
    <property type="entry name" value="Tetratricopeptide repeat domain"/>
    <property type="match status" value="1"/>
</dbReference>
<protein>
    <submittedName>
        <fullName evidence="4">LysM peptidoglycan-binding domain-containing protein</fullName>
    </submittedName>
</protein>
<gene>
    <name evidence="4" type="ORF">HGA02_00180</name>
</gene>
<dbReference type="CDD" id="cd00118">
    <property type="entry name" value="LysM"/>
    <property type="match status" value="2"/>
</dbReference>
<feature type="transmembrane region" description="Helical" evidence="2">
    <location>
        <begin position="67"/>
        <end position="94"/>
    </location>
</feature>
<feature type="region of interest" description="Disordered" evidence="1">
    <location>
        <begin position="333"/>
        <end position="366"/>
    </location>
</feature>
<dbReference type="Pfam" id="PF01476">
    <property type="entry name" value="LysM"/>
    <property type="match status" value="2"/>
</dbReference>
<evidence type="ECO:0000313" key="4">
    <source>
        <dbReference type="EMBL" id="NKY37989.1"/>
    </source>
</evidence>
<keyword evidence="2" id="KW-1133">Transmembrane helix</keyword>
<dbReference type="Gene3D" id="3.10.350.10">
    <property type="entry name" value="LysM domain"/>
    <property type="match status" value="2"/>
</dbReference>
<evidence type="ECO:0000313" key="5">
    <source>
        <dbReference type="Proteomes" id="UP000777774"/>
    </source>
</evidence>
<dbReference type="EMBL" id="JAAXOY010000001">
    <property type="protein sequence ID" value="NKY37989.1"/>
    <property type="molecule type" value="Genomic_DNA"/>
</dbReference>
<feature type="region of interest" description="Disordered" evidence="1">
    <location>
        <begin position="432"/>
        <end position="451"/>
    </location>
</feature>
<feature type="domain" description="LysM" evidence="3">
    <location>
        <begin position="262"/>
        <end position="318"/>
    </location>
</feature>
<keyword evidence="2" id="KW-0472">Membrane</keyword>
<comment type="caution">
    <text evidence="4">The sequence shown here is derived from an EMBL/GenBank/DDBJ whole genome shotgun (WGS) entry which is preliminary data.</text>
</comment>
<feature type="transmembrane region" description="Helical" evidence="2">
    <location>
        <begin position="114"/>
        <end position="136"/>
    </location>
</feature>
<proteinExistence type="predicted"/>
<sequence>MTASSARSETARDTHDVVRALAAVATLAAFVFGVPLALVALAPSYVPGGAFAASESPADLVTRPDDGALLLLVLAAAAWLAWLAFTASVVVEVVASLKRAASPRLPGLPGVQRVAARLVASVWLLGSVGSGVAALGTPALASPATLASAPVVPHGPADGERPPLSPEPESVPEPAVDAGVTPTTGPIVRVERGDTLWSLAERHLGNGARYVEIRDLNAGRLQADGRTFEDADWILPGWTLELPSDAVGVQPAPGAPAHEAAATVTVEQGDTLWDLAAEHLGDGGRYGEILDANRGTTQRDGTTLTDPDLIRPGWVLQMPGMDAALPAAEAEITSPAATSEPVRPSAATGSQTPAVGSPLEETATPDAELSDAATAPALADLAAGAGRDQGTTDQPGEANQQLWYLGLTALGAAGVVAEIVRRRRLQHRARRPGELIPMPTPDSGAAAAERSLRAAPAPVSPAALKVALANLGCRCFDAGLDLPRIGAMLLDEHSLTVLLTEDFVQPVTPFVAVDSRTWRAATADIAAERPMEDSEQSVPHPLVVVLGHTESQTLLVNLEAAGTLVVTGQTHVQDVVRALLVELATSPLSSDVTVVVDSEWSRLAEVFEAHRMRGRHDDAERQTLARRVAHHLTATGVDDVLQARGDRHAGDSSMPIVFAEHEAVGTECAPWSGTALVTTDSAAAGWRLDISPEGEATLVPWEIRFRPQRLDAATTERLHELLLTSVPPAPAGVAPGPGGDPLDLLREPPETAVARSSDENADPVLVRVLGHVEIEGLRTPTDSLSPRMTELIVYLALHGPATGAELDDVLWAGARISAGTRNALVYRTRQKVGEEVLPLVGPDGMYRLGHEVDCDWQRFQRFANEAAGASGDARVDLLRGALDLVRDTPFKGVAGTQFAWADPDIERMSSTIADASLALAQALTGEHRDREALDVALRGLMAEPFSRPLQDLVVQTTAATSGVEQARARQRQFVARNSDLDPEQL</sequence>
<evidence type="ECO:0000256" key="1">
    <source>
        <dbReference type="SAM" id="MobiDB-lite"/>
    </source>
</evidence>
<dbReference type="InterPro" id="IPR036779">
    <property type="entry name" value="LysM_dom_sf"/>
</dbReference>
<evidence type="ECO:0000256" key="2">
    <source>
        <dbReference type="SAM" id="Phobius"/>
    </source>
</evidence>
<dbReference type="InterPro" id="IPR018392">
    <property type="entry name" value="LysM"/>
</dbReference>
<feature type="region of interest" description="Disordered" evidence="1">
    <location>
        <begin position="151"/>
        <end position="185"/>
    </location>
</feature>
<dbReference type="PROSITE" id="PS51782">
    <property type="entry name" value="LYSM"/>
    <property type="match status" value="1"/>
</dbReference>
<reference evidence="4 5" key="1">
    <citation type="submission" date="2020-04" db="EMBL/GenBank/DDBJ databases">
        <title>MicrobeNet Type strains.</title>
        <authorList>
            <person name="Nicholson A.C."/>
        </authorList>
    </citation>
    <scope>NUCLEOTIDE SEQUENCE [LARGE SCALE GENOMIC DNA]</scope>
    <source>
        <strain evidence="4 5">ATCC BAA-787</strain>
    </source>
</reference>
<dbReference type="Proteomes" id="UP000777774">
    <property type="component" value="Unassembled WGS sequence"/>
</dbReference>
<keyword evidence="5" id="KW-1185">Reference proteome</keyword>
<name>A0ABX1JUM5_9CELL</name>
<dbReference type="RefSeq" id="WP_168676207.1">
    <property type="nucleotide sequence ID" value="NZ_JAAXOY010000001.1"/>
</dbReference>
<dbReference type="InterPro" id="IPR052196">
    <property type="entry name" value="Bact_Kbp"/>
</dbReference>
<keyword evidence="2" id="KW-0812">Transmembrane</keyword>
<accession>A0ABX1JUM5</accession>
<dbReference type="PANTHER" id="PTHR34700">
    <property type="entry name" value="POTASSIUM BINDING PROTEIN KBP"/>
    <property type="match status" value="1"/>
</dbReference>